<dbReference type="EMBL" id="FOGG01000007">
    <property type="protein sequence ID" value="SER30768.1"/>
    <property type="molecule type" value="Genomic_DNA"/>
</dbReference>
<dbReference type="GO" id="GO:0003677">
    <property type="term" value="F:DNA binding"/>
    <property type="evidence" value="ECO:0007669"/>
    <property type="project" value="InterPro"/>
</dbReference>
<dbReference type="RefSeq" id="WP_175474499.1">
    <property type="nucleotide sequence ID" value="NZ_FOGG01000007.1"/>
</dbReference>
<gene>
    <name evidence="1" type="ORF">SAMN04488023_10734</name>
</gene>
<dbReference type="Gene3D" id="3.40.1360.10">
    <property type="match status" value="1"/>
</dbReference>
<dbReference type="STRING" id="390241.SAMN04488023_10734"/>
<protein>
    <submittedName>
        <fullName evidence="1">Toprim-like</fullName>
    </submittedName>
</protein>
<keyword evidence="2" id="KW-1185">Reference proteome</keyword>
<organism evidence="1 2">
    <name type="scientific">Pedobacter rhizosphaerae</name>
    <dbReference type="NCBI Taxonomy" id="390241"/>
    <lineage>
        <taxon>Bacteria</taxon>
        <taxon>Pseudomonadati</taxon>
        <taxon>Bacteroidota</taxon>
        <taxon>Sphingobacteriia</taxon>
        <taxon>Sphingobacteriales</taxon>
        <taxon>Sphingobacteriaceae</taxon>
        <taxon>Pedobacter</taxon>
    </lineage>
</organism>
<proteinExistence type="predicted"/>
<dbReference type="AlphaFoldDB" id="A0A1H9N4H3"/>
<dbReference type="SUPFAM" id="SSF57783">
    <property type="entry name" value="Zinc beta-ribbon"/>
    <property type="match status" value="1"/>
</dbReference>
<accession>A0A1H9N4H3</accession>
<reference evidence="1 2" key="1">
    <citation type="submission" date="2016-10" db="EMBL/GenBank/DDBJ databases">
        <authorList>
            <person name="de Groot N.N."/>
        </authorList>
    </citation>
    <scope>NUCLEOTIDE SEQUENCE [LARGE SCALE GENOMIC DNA]</scope>
    <source>
        <strain evidence="1 2">DSM 18610</strain>
    </source>
</reference>
<dbReference type="Proteomes" id="UP000199572">
    <property type="component" value="Unassembled WGS sequence"/>
</dbReference>
<evidence type="ECO:0000313" key="1">
    <source>
        <dbReference type="EMBL" id="SER30768.1"/>
    </source>
</evidence>
<dbReference type="GO" id="GO:0006260">
    <property type="term" value="P:DNA replication"/>
    <property type="evidence" value="ECO:0007669"/>
    <property type="project" value="InterPro"/>
</dbReference>
<name>A0A1H9N4H3_9SPHI</name>
<dbReference type="GO" id="GO:0008270">
    <property type="term" value="F:zinc ion binding"/>
    <property type="evidence" value="ECO:0007669"/>
    <property type="project" value="InterPro"/>
</dbReference>
<sequence>MENNRLDLRQIRENIDLVALLSQLGHSPVRRSGGELFYLSMLRESDTVPSFCVNEKMGIWFDHGLGRGGSVIDFALLYWQGLGFKASIERLLQAIDAPNYLPKEKPVQTELPMRERSYLIKESRPLSTNRAIAGYLKSRGIYQPAKSFLSELYYSVRKKDGQRAEMFAAAWQNELGGWEVRSNYFKGCLGKKALSFLPAGEDSLVVFEGMMDFLSWKQQEPQNRASVLILNSIVFLEQGINRAEGFSSVELFFDHDPSGRKATDVFQQSRSDALDRSDRYQGYKDYNEMICANLPKKENILLGLRSYKMRSKNP</sequence>
<dbReference type="Pfam" id="PF13155">
    <property type="entry name" value="Toprim_2"/>
    <property type="match status" value="1"/>
</dbReference>
<dbReference type="InterPro" id="IPR036977">
    <property type="entry name" value="DNA_primase_Znf_CHC2"/>
</dbReference>
<dbReference type="Gene3D" id="3.90.580.10">
    <property type="entry name" value="Zinc finger, CHC2-type domain"/>
    <property type="match status" value="1"/>
</dbReference>
<evidence type="ECO:0000313" key="2">
    <source>
        <dbReference type="Proteomes" id="UP000199572"/>
    </source>
</evidence>